<accession>A0ACC0JQS0</accession>
<reference evidence="1 2" key="1">
    <citation type="journal article" date="2022" name="Genome Biol. Evol.">
        <title>The Spruce Budworm Genome: Reconstructing the Evolutionary History of Antifreeze Proteins.</title>
        <authorList>
            <person name="Beliveau C."/>
            <person name="Gagne P."/>
            <person name="Picq S."/>
            <person name="Vernygora O."/>
            <person name="Keeling C.I."/>
            <person name="Pinkney K."/>
            <person name="Doucet D."/>
            <person name="Wen F."/>
            <person name="Johnston J.S."/>
            <person name="Maaroufi H."/>
            <person name="Boyle B."/>
            <person name="Laroche J."/>
            <person name="Dewar K."/>
            <person name="Juretic N."/>
            <person name="Blackburn G."/>
            <person name="Nisole A."/>
            <person name="Brunet B."/>
            <person name="Brandao M."/>
            <person name="Lumley L."/>
            <person name="Duan J."/>
            <person name="Quan G."/>
            <person name="Lucarotti C.J."/>
            <person name="Roe A.D."/>
            <person name="Sperling F.A.H."/>
            <person name="Levesque R.C."/>
            <person name="Cusson M."/>
        </authorList>
    </citation>
    <scope>NUCLEOTIDE SEQUENCE [LARGE SCALE GENOMIC DNA]</scope>
    <source>
        <strain evidence="1">Glfc:IPQL:Cfum</strain>
    </source>
</reference>
<dbReference type="EMBL" id="CM046108">
    <property type="protein sequence ID" value="KAI8426453.1"/>
    <property type="molecule type" value="Genomic_DNA"/>
</dbReference>
<name>A0ACC0JQS0_CHOFU</name>
<dbReference type="Proteomes" id="UP001064048">
    <property type="component" value="Chromosome 8"/>
</dbReference>
<keyword evidence="2" id="KW-1185">Reference proteome</keyword>
<evidence type="ECO:0000313" key="1">
    <source>
        <dbReference type="EMBL" id="KAI8426453.1"/>
    </source>
</evidence>
<protein>
    <submittedName>
        <fullName evidence="1">Uncharacterized protein</fullName>
    </submittedName>
</protein>
<sequence length="269" mass="29700">MRIYSVLFVCFCLIWKQVTSQCTAANICVTDVTESQCGPGQTLVPNSHIFGCCPRCQASTACSRRRAELEAEGRTDVTLHCTANGDYEPLQCDDGYCWCADPKTGQPSVPPVPQESMKILTCYSSSVMGEQYLRRCESLVHALGVINREQSEHGTNFLGNPVTFCDYDGSYGPYQIQNGIAYCTNKEGEILGAWQAMSSQMGGMNCNCARDTMMYFPEKGMMVTETCQGNGNYQPNQNVGDVFYCVDRDGYPTTDLLSEWPTDNCASFA</sequence>
<evidence type="ECO:0000313" key="2">
    <source>
        <dbReference type="Proteomes" id="UP001064048"/>
    </source>
</evidence>
<proteinExistence type="predicted"/>
<comment type="caution">
    <text evidence="1">The sequence shown here is derived from an EMBL/GenBank/DDBJ whole genome shotgun (WGS) entry which is preliminary data.</text>
</comment>
<organism evidence="1 2">
    <name type="scientific">Choristoneura fumiferana</name>
    <name type="common">Spruce budworm moth</name>
    <name type="synonym">Archips fumiferana</name>
    <dbReference type="NCBI Taxonomy" id="7141"/>
    <lineage>
        <taxon>Eukaryota</taxon>
        <taxon>Metazoa</taxon>
        <taxon>Ecdysozoa</taxon>
        <taxon>Arthropoda</taxon>
        <taxon>Hexapoda</taxon>
        <taxon>Insecta</taxon>
        <taxon>Pterygota</taxon>
        <taxon>Neoptera</taxon>
        <taxon>Endopterygota</taxon>
        <taxon>Lepidoptera</taxon>
        <taxon>Glossata</taxon>
        <taxon>Ditrysia</taxon>
        <taxon>Tortricoidea</taxon>
        <taxon>Tortricidae</taxon>
        <taxon>Tortricinae</taxon>
        <taxon>Choristoneura</taxon>
    </lineage>
</organism>
<gene>
    <name evidence="1" type="ORF">MSG28_005280</name>
</gene>